<comment type="caution">
    <text evidence="1">The sequence shown here is derived from an EMBL/GenBank/DDBJ whole genome shotgun (WGS) entry which is preliminary data.</text>
</comment>
<accession>A0A852Z661</accession>
<evidence type="ECO:0000313" key="1">
    <source>
        <dbReference type="EMBL" id="NYH77693.1"/>
    </source>
</evidence>
<proteinExistence type="predicted"/>
<dbReference type="Proteomes" id="UP000548304">
    <property type="component" value="Unassembled WGS sequence"/>
</dbReference>
<reference evidence="1 2" key="1">
    <citation type="submission" date="2020-07" db="EMBL/GenBank/DDBJ databases">
        <title>Genomic Encyclopedia of Type Strains, Phase III (KMG-III): the genomes of soil and plant-associated and newly described type strains.</title>
        <authorList>
            <person name="Whitman W."/>
        </authorList>
    </citation>
    <scope>NUCLEOTIDE SEQUENCE [LARGE SCALE GENOMIC DNA]</scope>
    <source>
        <strain evidence="1 2">CECT 8576</strain>
    </source>
</reference>
<dbReference type="EMBL" id="JACBYW010000001">
    <property type="protein sequence ID" value="NYH77693.1"/>
    <property type="molecule type" value="Genomic_DNA"/>
</dbReference>
<keyword evidence="2" id="KW-1185">Reference proteome</keyword>
<gene>
    <name evidence="1" type="ORF">FHR84_001007</name>
</gene>
<organism evidence="1 2">
    <name type="scientific">Actinopolyspora biskrensis</name>
    <dbReference type="NCBI Taxonomy" id="1470178"/>
    <lineage>
        <taxon>Bacteria</taxon>
        <taxon>Bacillati</taxon>
        <taxon>Actinomycetota</taxon>
        <taxon>Actinomycetes</taxon>
        <taxon>Actinopolysporales</taxon>
        <taxon>Actinopolysporaceae</taxon>
        <taxon>Actinopolyspora</taxon>
    </lineage>
</organism>
<evidence type="ECO:0000313" key="2">
    <source>
        <dbReference type="Proteomes" id="UP000548304"/>
    </source>
</evidence>
<sequence>MEIAEIQLALPETDDEDVVCGYAERLAEVAWPKPPTP</sequence>
<protein>
    <submittedName>
        <fullName evidence="1">Uncharacterized protein</fullName>
    </submittedName>
</protein>
<dbReference type="AlphaFoldDB" id="A0A852Z661"/>
<name>A0A852Z661_9ACTN</name>